<reference evidence="2 3" key="1">
    <citation type="journal article" date="2024" name="Nat. Commun.">
        <title>Phylogenomics reveals the evolutionary origins of lichenization in chlorophyte algae.</title>
        <authorList>
            <person name="Puginier C."/>
            <person name="Libourel C."/>
            <person name="Otte J."/>
            <person name="Skaloud P."/>
            <person name="Haon M."/>
            <person name="Grisel S."/>
            <person name="Petersen M."/>
            <person name="Berrin J.G."/>
            <person name="Delaux P.M."/>
            <person name="Dal Grande F."/>
            <person name="Keller J."/>
        </authorList>
    </citation>
    <scope>NUCLEOTIDE SEQUENCE [LARGE SCALE GENOMIC DNA]</scope>
    <source>
        <strain evidence="2 3">SAG 216-7</strain>
    </source>
</reference>
<evidence type="ECO:0000256" key="1">
    <source>
        <dbReference type="SAM" id="MobiDB-lite"/>
    </source>
</evidence>
<sequence>MLWCFGPPPVVDEEPFMTVAEFSKLHWRMRKAHQQIQVLYPVHWLHPRAIMLQVLYDSLMGDPYIAPRIPPRLLDLLEYHRTLIMYDDDYEEDEEFYDDSEEQQEVEGEYPIAMEESYSPTKVDEVNQLLTRLASTGTAACRLDDAFCGDGLPTETVLQEWRDELEEGETVEEEAVLPEEAEAGEKYGSPRETARDDASSCSEGDYRVLLGSPLRAVHDDMKQSASPKRHGVSQPVIKITATSSTVSSLNLPTPIMYMATETRDEARARIRSNGQRKAAASADAASEKAALTEAADRASAAARVSAAQAAAAADRADKNAPSRVELGALLDTMSTETGEKNVNAAAHVKALETVVEDTEAELARLQRSKVANMVKMYQGLEESNSCHTSPRIGARKSPLPSEKFAEPLIPKHPIATPDSPSREPLTPRGYTSRYLSAVQAATNTVSTWLQRGASDEVSSPVAAAAEQLRDEHPFKSAPSEAMPPATPPKRGMTETATFSTPSAQLFDTNPLYDDVNERALWSPFNSSFSSDYCAFGGAAAGKPRRNPELAARHAAAAARHAAAAARHANAAAKFAGLRIRSPPKDGRRCSHAVKGPLYSNGMDTRTTDTDMAHFPDNVMSTVDNMLFEP</sequence>
<feature type="region of interest" description="Disordered" evidence="1">
    <location>
        <begin position="167"/>
        <end position="203"/>
    </location>
</feature>
<dbReference type="Proteomes" id="UP001491310">
    <property type="component" value="Unassembled WGS sequence"/>
</dbReference>
<name>A0ABR2Z4L9_9CHLO</name>
<proteinExistence type="predicted"/>
<protein>
    <submittedName>
        <fullName evidence="2">Uncharacterized protein</fullName>
    </submittedName>
</protein>
<comment type="caution">
    <text evidence="2">The sequence shown here is derived from an EMBL/GenBank/DDBJ whole genome shotgun (WGS) entry which is preliminary data.</text>
</comment>
<feature type="compositionally biased region" description="Acidic residues" evidence="1">
    <location>
        <begin position="167"/>
        <end position="182"/>
    </location>
</feature>
<gene>
    <name evidence="2" type="ORF">WJX75_007810</name>
</gene>
<dbReference type="EMBL" id="JALJOT010000001">
    <property type="protein sequence ID" value="KAK9918884.1"/>
    <property type="molecule type" value="Genomic_DNA"/>
</dbReference>
<accession>A0ABR2Z4L9</accession>
<evidence type="ECO:0000313" key="2">
    <source>
        <dbReference type="EMBL" id="KAK9918884.1"/>
    </source>
</evidence>
<organism evidence="2 3">
    <name type="scientific">Coccomyxa subellipsoidea</name>
    <dbReference type="NCBI Taxonomy" id="248742"/>
    <lineage>
        <taxon>Eukaryota</taxon>
        <taxon>Viridiplantae</taxon>
        <taxon>Chlorophyta</taxon>
        <taxon>core chlorophytes</taxon>
        <taxon>Trebouxiophyceae</taxon>
        <taxon>Trebouxiophyceae incertae sedis</taxon>
        <taxon>Coccomyxaceae</taxon>
        <taxon>Coccomyxa</taxon>
    </lineage>
</organism>
<feature type="region of interest" description="Disordered" evidence="1">
    <location>
        <begin position="382"/>
        <end position="428"/>
    </location>
</feature>
<feature type="compositionally biased region" description="Basic and acidic residues" evidence="1">
    <location>
        <begin position="183"/>
        <end position="198"/>
    </location>
</feature>
<keyword evidence="3" id="KW-1185">Reference proteome</keyword>
<evidence type="ECO:0000313" key="3">
    <source>
        <dbReference type="Proteomes" id="UP001491310"/>
    </source>
</evidence>
<feature type="region of interest" description="Disordered" evidence="1">
    <location>
        <begin position="471"/>
        <end position="495"/>
    </location>
</feature>